<dbReference type="InterPro" id="IPR009057">
    <property type="entry name" value="Homeodomain-like_sf"/>
</dbReference>
<dbReference type="InterPro" id="IPR001647">
    <property type="entry name" value="HTH_TetR"/>
</dbReference>
<dbReference type="EMBL" id="AOEX01000065">
    <property type="protein sequence ID" value="EME59276.1"/>
    <property type="molecule type" value="Genomic_DNA"/>
</dbReference>
<keyword evidence="1" id="KW-0238">DNA-binding</keyword>
<organism evidence="3 4">
    <name type="scientific">Rhodococcus ruber BKS 20-38</name>
    <dbReference type="NCBI Taxonomy" id="1278076"/>
    <lineage>
        <taxon>Bacteria</taxon>
        <taxon>Bacillati</taxon>
        <taxon>Actinomycetota</taxon>
        <taxon>Actinomycetes</taxon>
        <taxon>Mycobacteriales</taxon>
        <taxon>Nocardiaceae</taxon>
        <taxon>Rhodococcus</taxon>
    </lineage>
</organism>
<name>M2XDZ8_9NOCA</name>
<dbReference type="AlphaFoldDB" id="M2XDZ8"/>
<evidence type="ECO:0000259" key="2">
    <source>
        <dbReference type="Pfam" id="PF00440"/>
    </source>
</evidence>
<evidence type="ECO:0000313" key="4">
    <source>
        <dbReference type="Proteomes" id="UP000011731"/>
    </source>
</evidence>
<dbReference type="Gene3D" id="1.10.357.10">
    <property type="entry name" value="Tetracycline Repressor, domain 2"/>
    <property type="match status" value="1"/>
</dbReference>
<dbReference type="PATRIC" id="fig|1278076.4.peg.4187"/>
<gene>
    <name evidence="3" type="ORF">G352_20337</name>
</gene>
<evidence type="ECO:0000256" key="1">
    <source>
        <dbReference type="ARBA" id="ARBA00023125"/>
    </source>
</evidence>
<reference evidence="3 4" key="1">
    <citation type="journal article" date="2013" name="Genome Announc.">
        <title>Draft Genome Sequence of Rhodococcus ruber Strain BKS 20-38.</title>
        <authorList>
            <person name="Bala M."/>
            <person name="Kumar S."/>
            <person name="Raghava G.P."/>
            <person name="Mayilraj S."/>
        </authorList>
    </citation>
    <scope>NUCLEOTIDE SEQUENCE [LARGE SCALE GENOMIC DNA]</scope>
    <source>
        <strain evidence="3 4">BKS 20-38</strain>
    </source>
</reference>
<accession>M2XDZ8</accession>
<evidence type="ECO:0000313" key="3">
    <source>
        <dbReference type="EMBL" id="EME59276.1"/>
    </source>
</evidence>
<feature type="domain" description="HTH tetR-type" evidence="2">
    <location>
        <begin position="13"/>
        <end position="60"/>
    </location>
</feature>
<proteinExistence type="predicted"/>
<dbReference type="GO" id="GO:0003677">
    <property type="term" value="F:DNA binding"/>
    <property type="evidence" value="ECO:0007669"/>
    <property type="project" value="UniProtKB-KW"/>
</dbReference>
<comment type="caution">
    <text evidence="3">The sequence shown here is derived from an EMBL/GenBank/DDBJ whole genome shotgun (WGS) entry which is preliminary data.</text>
</comment>
<sequence>MDVMVVSTGRLALLDAAEELIAHRGIHGVSAREVVKAAGQRNNSAVAYHFGSWHGLLDAVWTRHAPRVNAERAALVDAARLDTPPHLERLVFAYVHPLTTEVARGRPSYWARFNEQWLAVAPLEFLTVPAANASRADYYPTDESLAVLTSLFEAIVHSLELAEAEAQRRVGLTVRFVIGSYAAWERAHDVGEAPELGAFESEIVDLACAMLRVPGR</sequence>
<keyword evidence="4" id="KW-1185">Reference proteome</keyword>
<dbReference type="Pfam" id="PF00440">
    <property type="entry name" value="TetR_N"/>
    <property type="match status" value="1"/>
</dbReference>
<dbReference type="Proteomes" id="UP000011731">
    <property type="component" value="Unassembled WGS sequence"/>
</dbReference>
<protein>
    <submittedName>
        <fullName evidence="3">Tetr family transcriptional regulator</fullName>
    </submittedName>
</protein>
<dbReference type="SUPFAM" id="SSF46689">
    <property type="entry name" value="Homeodomain-like"/>
    <property type="match status" value="1"/>
</dbReference>